<dbReference type="InterPro" id="IPR046532">
    <property type="entry name" value="DUF6597"/>
</dbReference>
<dbReference type="RefSeq" id="WP_179625390.1">
    <property type="nucleotide sequence ID" value="NZ_BAABFI010000007.1"/>
</dbReference>
<evidence type="ECO:0000259" key="4">
    <source>
        <dbReference type="PROSITE" id="PS01124"/>
    </source>
</evidence>
<dbReference type="GO" id="GO:0043565">
    <property type="term" value="F:sequence-specific DNA binding"/>
    <property type="evidence" value="ECO:0007669"/>
    <property type="project" value="InterPro"/>
</dbReference>
<reference evidence="5 6" key="1">
    <citation type="submission" date="2020-07" db="EMBL/GenBank/DDBJ databases">
        <title>Sequencing the genomes of 1000 actinobacteria strains.</title>
        <authorList>
            <person name="Klenk H.-P."/>
        </authorList>
    </citation>
    <scope>NUCLEOTIDE SEQUENCE [LARGE SCALE GENOMIC DNA]</scope>
    <source>
        <strain evidence="5 6">DSM 24482</strain>
    </source>
</reference>
<sequence length="238" mass="24496">MYVERASTMLPGGALWSVSAATAGGSVLPDGCMDLVWSGGRLLVAGPDTRAHDSAPVPVGSPVSGVRFAPGLAPRVLGVPADEVRDGRPELADLWGSRRAAPWVEAAAEGGPRALERLAAVLLRGAGGAPPDVLALTRMAAAGASASAMAERLGVTSRTLHRRSLTAYGYGPRTLTRVLRLQRVLPLLDAGAPLADVAHRAGYADQPHLSREVRSLTGRSPAVLAAERAVSWAQVAGA</sequence>
<name>A0A7Y9K041_9CELL</name>
<dbReference type="InterPro" id="IPR018060">
    <property type="entry name" value="HTH_AraC"/>
</dbReference>
<evidence type="ECO:0000256" key="2">
    <source>
        <dbReference type="ARBA" id="ARBA00023125"/>
    </source>
</evidence>
<dbReference type="Pfam" id="PF20240">
    <property type="entry name" value="DUF6597"/>
    <property type="match status" value="1"/>
</dbReference>
<proteinExistence type="predicted"/>
<dbReference type="Proteomes" id="UP000577956">
    <property type="component" value="Unassembled WGS sequence"/>
</dbReference>
<accession>A0A7Y9K041</accession>
<evidence type="ECO:0000313" key="6">
    <source>
        <dbReference type="Proteomes" id="UP000577956"/>
    </source>
</evidence>
<dbReference type="SMART" id="SM00342">
    <property type="entry name" value="HTH_ARAC"/>
    <property type="match status" value="1"/>
</dbReference>
<dbReference type="AlphaFoldDB" id="A0A7Y9K041"/>
<dbReference type="PANTHER" id="PTHR46796">
    <property type="entry name" value="HTH-TYPE TRANSCRIPTIONAL ACTIVATOR RHAS-RELATED"/>
    <property type="match status" value="1"/>
</dbReference>
<dbReference type="PROSITE" id="PS00041">
    <property type="entry name" value="HTH_ARAC_FAMILY_1"/>
    <property type="match status" value="1"/>
</dbReference>
<comment type="caution">
    <text evidence="5">The sequence shown here is derived from an EMBL/GenBank/DDBJ whole genome shotgun (WGS) entry which is preliminary data.</text>
</comment>
<dbReference type="PROSITE" id="PS01124">
    <property type="entry name" value="HTH_ARAC_FAMILY_2"/>
    <property type="match status" value="1"/>
</dbReference>
<feature type="domain" description="HTH araC/xylS-type" evidence="4">
    <location>
        <begin position="145"/>
        <end position="227"/>
    </location>
</feature>
<keyword evidence="3" id="KW-0804">Transcription</keyword>
<organism evidence="5 6">
    <name type="scientific">Cellulomonas oligotrophica</name>
    <dbReference type="NCBI Taxonomy" id="931536"/>
    <lineage>
        <taxon>Bacteria</taxon>
        <taxon>Bacillati</taxon>
        <taxon>Actinomycetota</taxon>
        <taxon>Actinomycetes</taxon>
        <taxon>Micrococcales</taxon>
        <taxon>Cellulomonadaceae</taxon>
        <taxon>Cellulomonas</taxon>
    </lineage>
</organism>
<evidence type="ECO:0000256" key="1">
    <source>
        <dbReference type="ARBA" id="ARBA00023015"/>
    </source>
</evidence>
<dbReference type="InterPro" id="IPR050204">
    <property type="entry name" value="AraC_XylS_family_regulators"/>
</dbReference>
<dbReference type="GO" id="GO:0003700">
    <property type="term" value="F:DNA-binding transcription factor activity"/>
    <property type="evidence" value="ECO:0007669"/>
    <property type="project" value="InterPro"/>
</dbReference>
<keyword evidence="2 5" id="KW-0238">DNA-binding</keyword>
<evidence type="ECO:0000256" key="3">
    <source>
        <dbReference type="ARBA" id="ARBA00023163"/>
    </source>
</evidence>
<dbReference type="EMBL" id="JACCBK010000001">
    <property type="protein sequence ID" value="NYD87469.1"/>
    <property type="molecule type" value="Genomic_DNA"/>
</dbReference>
<protein>
    <submittedName>
        <fullName evidence="5">AraC-like DNA-binding protein</fullName>
    </submittedName>
</protein>
<dbReference type="Gene3D" id="1.10.10.60">
    <property type="entry name" value="Homeodomain-like"/>
    <property type="match status" value="1"/>
</dbReference>
<dbReference type="PANTHER" id="PTHR46796:SF15">
    <property type="entry name" value="BLL1074 PROTEIN"/>
    <property type="match status" value="1"/>
</dbReference>
<dbReference type="InterPro" id="IPR018062">
    <property type="entry name" value="HTH_AraC-typ_CS"/>
</dbReference>
<evidence type="ECO:0000313" key="5">
    <source>
        <dbReference type="EMBL" id="NYD87469.1"/>
    </source>
</evidence>
<dbReference type="Pfam" id="PF12833">
    <property type="entry name" value="HTH_18"/>
    <property type="match status" value="1"/>
</dbReference>
<keyword evidence="1" id="KW-0805">Transcription regulation</keyword>
<gene>
    <name evidence="5" type="ORF">BKA21_003018</name>
</gene>